<organism evidence="2 3">
    <name type="scientific">Mangrovibacter phragmitis</name>
    <dbReference type="NCBI Taxonomy" id="1691903"/>
    <lineage>
        <taxon>Bacteria</taxon>
        <taxon>Pseudomonadati</taxon>
        <taxon>Pseudomonadota</taxon>
        <taxon>Gammaproteobacteria</taxon>
        <taxon>Enterobacterales</taxon>
        <taxon>Enterobacteriaceae</taxon>
        <taxon>Mangrovibacter</taxon>
    </lineage>
</organism>
<dbReference type="GO" id="GO:0016020">
    <property type="term" value="C:membrane"/>
    <property type="evidence" value="ECO:0007669"/>
    <property type="project" value="InterPro"/>
</dbReference>
<keyword evidence="1" id="KW-0472">Membrane</keyword>
<dbReference type="Proteomes" id="UP000078225">
    <property type="component" value="Unassembled WGS sequence"/>
</dbReference>
<evidence type="ECO:0000313" key="2">
    <source>
        <dbReference type="EMBL" id="OAT75980.1"/>
    </source>
</evidence>
<protein>
    <recommendedName>
        <fullName evidence="4">DUF2755 domain-containing protein</fullName>
    </recommendedName>
</protein>
<evidence type="ECO:0000256" key="1">
    <source>
        <dbReference type="SAM" id="Phobius"/>
    </source>
</evidence>
<feature type="transmembrane region" description="Helical" evidence="1">
    <location>
        <begin position="21"/>
        <end position="39"/>
    </location>
</feature>
<dbReference type="OrthoDB" id="6559177at2"/>
<sequence>MTDLPIRNLPRARPKTTLPGNIAYAVFVLFCFWVGSHLLNMLSHSQGIFEHLLQTNNQADGPVIEMSMLVSTIFGLVPVLAVGFILAVLALVFKLRHL</sequence>
<dbReference type="InterPro" id="IPR020513">
    <property type="entry name" value="Uncharacterised_IM_YaiY"/>
</dbReference>
<keyword evidence="1" id="KW-0812">Transmembrane</keyword>
<dbReference type="AlphaFoldDB" id="A0A1B7L0S1"/>
<proteinExistence type="predicted"/>
<feature type="transmembrane region" description="Helical" evidence="1">
    <location>
        <begin position="68"/>
        <end position="93"/>
    </location>
</feature>
<reference evidence="3" key="1">
    <citation type="submission" date="2016-05" db="EMBL/GenBank/DDBJ databases">
        <authorList>
            <person name="Behera P."/>
            <person name="Vaishampayan P."/>
            <person name="Singh N."/>
            <person name="Raina V."/>
            <person name="Suar M."/>
            <person name="Pattnaik A."/>
            <person name="Rastogi G."/>
        </authorList>
    </citation>
    <scope>NUCLEOTIDE SEQUENCE [LARGE SCALE GENOMIC DNA]</scope>
    <source>
        <strain evidence="3">MP23</strain>
    </source>
</reference>
<evidence type="ECO:0000313" key="3">
    <source>
        <dbReference type="Proteomes" id="UP000078225"/>
    </source>
</evidence>
<name>A0A1B7L0S1_9ENTR</name>
<keyword evidence="3" id="KW-1185">Reference proteome</keyword>
<keyword evidence="1" id="KW-1133">Transmembrane helix</keyword>
<dbReference type="EMBL" id="LYRP01000033">
    <property type="protein sequence ID" value="OAT75980.1"/>
    <property type="molecule type" value="Genomic_DNA"/>
</dbReference>
<dbReference type="RefSeq" id="WP_064599186.1">
    <property type="nucleotide sequence ID" value="NZ_CP134782.1"/>
</dbReference>
<gene>
    <name evidence="2" type="ORF">A9B99_11005</name>
</gene>
<evidence type="ECO:0008006" key="4">
    <source>
        <dbReference type="Google" id="ProtNLM"/>
    </source>
</evidence>
<dbReference type="Pfam" id="PF10954">
    <property type="entry name" value="DUF2755"/>
    <property type="match status" value="1"/>
</dbReference>
<accession>A0A1B7L0S1</accession>
<comment type="caution">
    <text evidence="2">The sequence shown here is derived from an EMBL/GenBank/DDBJ whole genome shotgun (WGS) entry which is preliminary data.</text>
</comment>